<dbReference type="Gene3D" id="3.30.870.10">
    <property type="entry name" value="Endonuclease Chain A"/>
    <property type="match status" value="2"/>
</dbReference>
<sequence>MKTQIKLILNFHICYIIIAFIVASCSTSSKKNKTDFCSSIHRNDSITLSNELNEFTELMQNKTGVYVLEDGSGSMIARAWLTEYAEKTIDIQYFIFSTDNVGLIACDYLIKAADRGVKIRIIVDDIMVDSDIEDILTFNSHKNITVKIYNPGVNLGKNIFQKIRKFTTDFRSANQRMHNKTFIVDGKVVITGGRNIADEYFDYDHEYNFRDRDILLIGKETKEVNKSFDEFWNSSLSKDVTSIIEKKSENILSEDRFDNLHEYACNPANFWPQIRERIKNLPNTFNSIKESGKLIWLDDVIFISDNPGKNDGKHGLGGGGISTTALINLIKKAKSSIDIQTPYLITTELAQNLFKEAIDRGVKIRILTNSLASTDNVEAFSSYQTDRKKLLNTGIRIFEFRPDAAERTKIMTGELQEKLNHKPIFGLHAKSMVIDNKTTVIGTFNLDPRSANLNTECIVIVNSEKVSKSILKGMEEEFKPENSWETTLKYNPDSEVSNYKRIKTWTRKIIPKNIL</sequence>
<dbReference type="GO" id="GO:0030572">
    <property type="term" value="F:phosphatidyltransferase activity"/>
    <property type="evidence" value="ECO:0007669"/>
    <property type="project" value="UniProtKB-ARBA"/>
</dbReference>
<name>A0A1B9XZK3_9FLAO</name>
<dbReference type="Proteomes" id="UP000093186">
    <property type="component" value="Unassembled WGS sequence"/>
</dbReference>
<dbReference type="OrthoDB" id="9762009at2"/>
<dbReference type="PANTHER" id="PTHR21248:SF12">
    <property type="entry name" value="CARDIOLIPIN SYNTHASE C"/>
    <property type="match status" value="1"/>
</dbReference>
<evidence type="ECO:0000256" key="1">
    <source>
        <dbReference type="SAM" id="Phobius"/>
    </source>
</evidence>
<feature type="transmembrane region" description="Helical" evidence="1">
    <location>
        <begin position="7"/>
        <end position="24"/>
    </location>
</feature>
<keyword evidence="1" id="KW-0812">Transmembrane</keyword>
<dbReference type="EMBL" id="MAKX01000002">
    <property type="protein sequence ID" value="OCK42987.1"/>
    <property type="molecule type" value="Genomic_DNA"/>
</dbReference>
<dbReference type="InterPro" id="IPR025202">
    <property type="entry name" value="PLD-like_dom"/>
</dbReference>
<evidence type="ECO:0000313" key="3">
    <source>
        <dbReference type="EMBL" id="OCK42987.1"/>
    </source>
</evidence>
<gene>
    <name evidence="3" type="ORF">BA195_08830</name>
</gene>
<dbReference type="AlphaFoldDB" id="A0A1B9XZK3"/>
<dbReference type="STRING" id="447689.BA195_08830"/>
<accession>A0A1B9XZK3</accession>
<keyword evidence="1" id="KW-1133">Transmembrane helix</keyword>
<feature type="domain" description="PLD phosphodiesterase" evidence="2">
    <location>
        <begin position="427"/>
        <end position="450"/>
    </location>
</feature>
<protein>
    <submittedName>
        <fullName evidence="3">Cardiolipin synthase</fullName>
    </submittedName>
</protein>
<dbReference type="Pfam" id="PF13091">
    <property type="entry name" value="PLDc_2"/>
    <property type="match status" value="2"/>
</dbReference>
<keyword evidence="4" id="KW-1185">Reference proteome</keyword>
<organism evidence="3 4">
    <name type="scientific">Tenacibaculum soleae</name>
    <dbReference type="NCBI Taxonomy" id="447689"/>
    <lineage>
        <taxon>Bacteria</taxon>
        <taxon>Pseudomonadati</taxon>
        <taxon>Bacteroidota</taxon>
        <taxon>Flavobacteriia</taxon>
        <taxon>Flavobacteriales</taxon>
        <taxon>Flavobacteriaceae</taxon>
        <taxon>Tenacibaculum</taxon>
    </lineage>
</organism>
<dbReference type="PROSITE" id="PS51257">
    <property type="entry name" value="PROKAR_LIPOPROTEIN"/>
    <property type="match status" value="1"/>
</dbReference>
<feature type="domain" description="PLD phosphodiesterase" evidence="2">
    <location>
        <begin position="173"/>
        <end position="200"/>
    </location>
</feature>
<comment type="caution">
    <text evidence="3">The sequence shown here is derived from an EMBL/GenBank/DDBJ whole genome shotgun (WGS) entry which is preliminary data.</text>
</comment>
<keyword evidence="1" id="KW-0472">Membrane</keyword>
<dbReference type="InterPro" id="IPR001736">
    <property type="entry name" value="PLipase_D/transphosphatidylase"/>
</dbReference>
<evidence type="ECO:0000313" key="4">
    <source>
        <dbReference type="Proteomes" id="UP000093186"/>
    </source>
</evidence>
<proteinExistence type="predicted"/>
<reference evidence="3 4" key="1">
    <citation type="submission" date="2016-06" db="EMBL/GenBank/DDBJ databases">
        <title>Draft Genome Sequence of Tenacibaculum soleae UCD-KL19.</title>
        <authorList>
            <person name="Eisen J.A."/>
            <person name="Coil D.A."/>
            <person name="Lujan K.M."/>
        </authorList>
    </citation>
    <scope>NUCLEOTIDE SEQUENCE [LARGE SCALE GENOMIC DNA]</scope>
    <source>
        <strain evidence="3 4">UCD-KL19</strain>
    </source>
</reference>
<dbReference type="CDD" id="cd09111">
    <property type="entry name" value="PLDc_ymdC_like_1"/>
    <property type="match status" value="1"/>
</dbReference>
<dbReference type="SMART" id="SM00155">
    <property type="entry name" value="PLDc"/>
    <property type="match status" value="2"/>
</dbReference>
<dbReference type="GO" id="GO:0032049">
    <property type="term" value="P:cardiolipin biosynthetic process"/>
    <property type="evidence" value="ECO:0007669"/>
    <property type="project" value="UniProtKB-ARBA"/>
</dbReference>
<dbReference type="PANTHER" id="PTHR21248">
    <property type="entry name" value="CARDIOLIPIN SYNTHASE"/>
    <property type="match status" value="1"/>
</dbReference>
<dbReference type="CDD" id="cd09113">
    <property type="entry name" value="PLDc_ymdC_like_2"/>
    <property type="match status" value="1"/>
</dbReference>
<dbReference type="SUPFAM" id="SSF56024">
    <property type="entry name" value="Phospholipase D/nuclease"/>
    <property type="match status" value="2"/>
</dbReference>
<evidence type="ECO:0000259" key="2">
    <source>
        <dbReference type="PROSITE" id="PS50035"/>
    </source>
</evidence>
<dbReference type="PROSITE" id="PS50035">
    <property type="entry name" value="PLD"/>
    <property type="match status" value="2"/>
</dbReference>
<dbReference type="RefSeq" id="WP_068704563.1">
    <property type="nucleotide sequence ID" value="NZ_JAUOSW010000002.1"/>
</dbReference>